<organism evidence="9 10">
    <name type="scientific">Thalassotalea eurytherma</name>
    <dbReference type="NCBI Taxonomy" id="1144278"/>
    <lineage>
        <taxon>Bacteria</taxon>
        <taxon>Pseudomonadati</taxon>
        <taxon>Pseudomonadota</taxon>
        <taxon>Gammaproteobacteria</taxon>
        <taxon>Alteromonadales</taxon>
        <taxon>Colwelliaceae</taxon>
        <taxon>Thalassotalea</taxon>
    </lineage>
</organism>
<name>A0ABQ6GZZ9_9GAMM</name>
<dbReference type="InterPro" id="IPR018168">
    <property type="entry name" value="Ubi_Hdrlase_CS"/>
</dbReference>
<evidence type="ECO:0000313" key="9">
    <source>
        <dbReference type="EMBL" id="GLX81488.1"/>
    </source>
</evidence>
<evidence type="ECO:0000256" key="1">
    <source>
        <dbReference type="ARBA" id="ARBA00001974"/>
    </source>
</evidence>
<dbReference type="Proteomes" id="UP001157133">
    <property type="component" value="Unassembled WGS sequence"/>
</dbReference>
<dbReference type="Gene3D" id="3.50.50.60">
    <property type="entry name" value="FAD/NAD(P)-binding domain"/>
    <property type="match status" value="2"/>
</dbReference>
<evidence type="ECO:0000256" key="5">
    <source>
        <dbReference type="ARBA" id="ARBA00022827"/>
    </source>
</evidence>
<keyword evidence="6" id="KW-0560">Oxidoreductase</keyword>
<dbReference type="PRINTS" id="PR00420">
    <property type="entry name" value="RNGMNOXGNASE"/>
</dbReference>
<protein>
    <submittedName>
        <fullName evidence="9">2-octaprenyl-6-methoxyphenol hydroxylase</fullName>
    </submittedName>
</protein>
<dbReference type="RefSeq" id="WP_284206822.1">
    <property type="nucleotide sequence ID" value="NZ_BSSU01000004.1"/>
</dbReference>
<dbReference type="InterPro" id="IPR002938">
    <property type="entry name" value="FAD-bd"/>
</dbReference>
<dbReference type="Pfam" id="PF01494">
    <property type="entry name" value="FAD_binding_3"/>
    <property type="match status" value="1"/>
</dbReference>
<dbReference type="PANTHER" id="PTHR43876">
    <property type="entry name" value="UBIQUINONE BIOSYNTHESIS MONOOXYGENASE COQ6, MITOCHONDRIAL"/>
    <property type="match status" value="1"/>
</dbReference>
<evidence type="ECO:0000259" key="8">
    <source>
        <dbReference type="Pfam" id="PF01494"/>
    </source>
</evidence>
<comment type="caution">
    <text evidence="9">The sequence shown here is derived from an EMBL/GenBank/DDBJ whole genome shotgun (WGS) entry which is preliminary data.</text>
</comment>
<dbReference type="SUPFAM" id="SSF51905">
    <property type="entry name" value="FAD/NAD(P)-binding domain"/>
    <property type="match status" value="1"/>
</dbReference>
<accession>A0ABQ6GZZ9</accession>
<dbReference type="InterPro" id="IPR010971">
    <property type="entry name" value="UbiH/COQ6"/>
</dbReference>
<comment type="similarity">
    <text evidence="3">Belongs to the UbiH/COQ6 family.</text>
</comment>
<evidence type="ECO:0000256" key="3">
    <source>
        <dbReference type="ARBA" id="ARBA00005349"/>
    </source>
</evidence>
<evidence type="ECO:0000256" key="4">
    <source>
        <dbReference type="ARBA" id="ARBA00022630"/>
    </source>
</evidence>
<reference evidence="9 10" key="1">
    <citation type="submission" date="2023-03" db="EMBL/GenBank/DDBJ databases">
        <title>Draft genome sequence of Thalassotalea eurytherma JCM 18482T.</title>
        <authorList>
            <person name="Sawabe T."/>
        </authorList>
    </citation>
    <scope>NUCLEOTIDE SEQUENCE [LARGE SCALE GENOMIC DNA]</scope>
    <source>
        <strain evidence="9 10">JCM 18482</strain>
    </source>
</reference>
<dbReference type="PROSITE" id="PS01304">
    <property type="entry name" value="UBIH"/>
    <property type="match status" value="1"/>
</dbReference>
<proteinExistence type="inferred from homology"/>
<evidence type="ECO:0000256" key="7">
    <source>
        <dbReference type="ARBA" id="ARBA00023033"/>
    </source>
</evidence>
<comment type="pathway">
    <text evidence="2">Cofactor biosynthesis; ubiquinone biosynthesis.</text>
</comment>
<keyword evidence="10" id="KW-1185">Reference proteome</keyword>
<evidence type="ECO:0000256" key="6">
    <source>
        <dbReference type="ARBA" id="ARBA00023002"/>
    </source>
</evidence>
<evidence type="ECO:0000256" key="2">
    <source>
        <dbReference type="ARBA" id="ARBA00004749"/>
    </source>
</evidence>
<comment type="cofactor">
    <cofactor evidence="1">
        <name>FAD</name>
        <dbReference type="ChEBI" id="CHEBI:57692"/>
    </cofactor>
</comment>
<keyword evidence="5" id="KW-0274">FAD</keyword>
<dbReference type="EMBL" id="BSSU01000004">
    <property type="protein sequence ID" value="GLX81488.1"/>
    <property type="molecule type" value="Genomic_DNA"/>
</dbReference>
<dbReference type="InterPro" id="IPR051205">
    <property type="entry name" value="UbiH/COQ6_monooxygenase"/>
</dbReference>
<dbReference type="InterPro" id="IPR036188">
    <property type="entry name" value="FAD/NAD-bd_sf"/>
</dbReference>
<gene>
    <name evidence="9" type="primary">visC</name>
    <name evidence="9" type="ORF">theurythT_09400</name>
</gene>
<dbReference type="PANTHER" id="PTHR43876:SF7">
    <property type="entry name" value="UBIQUINONE BIOSYNTHESIS MONOOXYGENASE COQ6, MITOCHONDRIAL"/>
    <property type="match status" value="1"/>
</dbReference>
<keyword evidence="4" id="KW-0285">Flavoprotein</keyword>
<dbReference type="NCBIfam" id="TIGR01988">
    <property type="entry name" value="Ubi-OHases"/>
    <property type="match status" value="1"/>
</dbReference>
<feature type="domain" description="FAD-binding" evidence="8">
    <location>
        <begin position="4"/>
        <end position="317"/>
    </location>
</feature>
<sequence>MQKYDLLIIGGGMVGLTLALAVRKLSSLTVAVVDNTSPCELTKDPEVRVSAINQASEQVFKNLDVWPLITNMRYQPYQGMHIWDKDAGGSLNFSAQDVDKENLGSIIENNVIRTALWQKVQADSGITIIDQKIASLGMGDSEVFASIDGQMPIMASYVVGADGANSWLRSQIDMPMTFRDYDHHALVATVNTKQHLTPTAWQVFLPSGPLAFLPLYEPGSYSIVWSTSPEQANDLAALSPEEFAKQLTSASDGKLGQLELASERYTYPLKMRLARDFMKERAILIGDAAHTIHPLAGQGVNLGLVDAAALADCFAQLSKQNQFTDINSTVALKAFARWRKNDAIEMISAMEAIKQIFAPLPLPLQTLRGFGLDLINKVKPAKQLMIKQALGEKSHLPSLSKQKENWSIT</sequence>
<keyword evidence="7" id="KW-0503">Monooxygenase</keyword>
<evidence type="ECO:0000313" key="10">
    <source>
        <dbReference type="Proteomes" id="UP001157133"/>
    </source>
</evidence>